<feature type="compositionally biased region" description="Polar residues" evidence="8">
    <location>
        <begin position="971"/>
        <end position="980"/>
    </location>
</feature>
<feature type="transmembrane region" description="Helical" evidence="9">
    <location>
        <begin position="791"/>
        <end position="809"/>
    </location>
</feature>
<protein>
    <recommendedName>
        <fullName evidence="10">Ferric oxidoreductase domain-containing protein</fullName>
    </recommendedName>
</protein>
<dbReference type="SMART" id="SM00248">
    <property type="entry name" value="ANK"/>
    <property type="match status" value="2"/>
</dbReference>
<feature type="transmembrane region" description="Helical" evidence="9">
    <location>
        <begin position="858"/>
        <end position="878"/>
    </location>
</feature>
<dbReference type="PANTHER" id="PTHR32361:SF9">
    <property type="entry name" value="FERRIC REDUCTASE TRANSMEMBRANE COMPONENT 3-RELATED"/>
    <property type="match status" value="1"/>
</dbReference>
<dbReference type="SFLD" id="SFLDS00052">
    <property type="entry name" value="Ferric_Reductase_Domain"/>
    <property type="match status" value="1"/>
</dbReference>
<dbReference type="GO" id="GO:0005886">
    <property type="term" value="C:plasma membrane"/>
    <property type="evidence" value="ECO:0007669"/>
    <property type="project" value="TreeGrafter"/>
</dbReference>
<dbReference type="Gene3D" id="1.25.40.20">
    <property type="entry name" value="Ankyrin repeat-containing domain"/>
    <property type="match status" value="1"/>
</dbReference>
<dbReference type="SUPFAM" id="SSF52343">
    <property type="entry name" value="Ferredoxin reductase-like, C-terminal NADP-linked domain"/>
    <property type="match status" value="1"/>
</dbReference>
<dbReference type="EMBL" id="CVQH01001780">
    <property type="protein sequence ID" value="CRK05571.1"/>
    <property type="molecule type" value="Genomic_DNA"/>
</dbReference>
<gene>
    <name evidence="11" type="ORF">BN1708_009699</name>
</gene>
<dbReference type="PROSITE" id="PS50088">
    <property type="entry name" value="ANK_REPEAT"/>
    <property type="match status" value="1"/>
</dbReference>
<organism evidence="11 12">
    <name type="scientific">Verticillium longisporum</name>
    <name type="common">Verticillium dahliae var. longisporum</name>
    <dbReference type="NCBI Taxonomy" id="100787"/>
    <lineage>
        <taxon>Eukaryota</taxon>
        <taxon>Fungi</taxon>
        <taxon>Dikarya</taxon>
        <taxon>Ascomycota</taxon>
        <taxon>Pezizomycotina</taxon>
        <taxon>Sordariomycetes</taxon>
        <taxon>Hypocreomycetidae</taxon>
        <taxon>Glomerellales</taxon>
        <taxon>Plectosphaerellaceae</taxon>
        <taxon>Verticillium</taxon>
    </lineage>
</organism>
<dbReference type="InterPro" id="IPR002110">
    <property type="entry name" value="Ankyrin_rpt"/>
</dbReference>
<feature type="repeat" description="ANK" evidence="7">
    <location>
        <begin position="293"/>
        <end position="327"/>
    </location>
</feature>
<dbReference type="SUPFAM" id="SSF48403">
    <property type="entry name" value="Ankyrin repeat"/>
    <property type="match status" value="1"/>
</dbReference>
<reference evidence="11 12" key="1">
    <citation type="submission" date="2015-05" db="EMBL/GenBank/DDBJ databases">
        <authorList>
            <person name="Wang D.B."/>
            <person name="Wang M."/>
        </authorList>
    </citation>
    <scope>NUCLEOTIDE SEQUENCE [LARGE SCALE GENOMIC DNA]</scope>
    <source>
        <strain evidence="11">VL1</strain>
    </source>
</reference>
<dbReference type="Pfam" id="PF01794">
    <property type="entry name" value="Ferric_reduct"/>
    <property type="match status" value="1"/>
</dbReference>
<keyword evidence="4 9" id="KW-1133">Transmembrane helix</keyword>
<feature type="transmembrane region" description="Helical" evidence="9">
    <location>
        <begin position="714"/>
        <end position="732"/>
    </location>
</feature>
<feature type="region of interest" description="Disordered" evidence="8">
    <location>
        <begin position="971"/>
        <end position="1009"/>
    </location>
</feature>
<feature type="compositionally biased region" description="Low complexity" evidence="8">
    <location>
        <begin position="997"/>
        <end position="1006"/>
    </location>
</feature>
<dbReference type="InterPro" id="IPR039261">
    <property type="entry name" value="FNR_nucleotide-bd"/>
</dbReference>
<feature type="transmembrane region" description="Helical" evidence="9">
    <location>
        <begin position="829"/>
        <end position="851"/>
    </location>
</feature>
<dbReference type="STRING" id="100787.A0A0G4KJN1"/>
<dbReference type="Gene3D" id="3.40.50.80">
    <property type="entry name" value="Nucleotide-binding domain of ferredoxin-NADP reductase (FNR) module"/>
    <property type="match status" value="1"/>
</dbReference>
<dbReference type="Proteomes" id="UP000044602">
    <property type="component" value="Unassembled WGS sequence"/>
</dbReference>
<dbReference type="GO" id="GO:0000293">
    <property type="term" value="F:ferric-chelate reductase activity"/>
    <property type="evidence" value="ECO:0007669"/>
    <property type="project" value="TreeGrafter"/>
</dbReference>
<evidence type="ECO:0000313" key="11">
    <source>
        <dbReference type="EMBL" id="CRK05571.1"/>
    </source>
</evidence>
<dbReference type="GO" id="GO:0006879">
    <property type="term" value="P:intracellular iron ion homeostasis"/>
    <property type="evidence" value="ECO:0007669"/>
    <property type="project" value="TreeGrafter"/>
</dbReference>
<evidence type="ECO:0000256" key="4">
    <source>
        <dbReference type="ARBA" id="ARBA00022989"/>
    </source>
</evidence>
<name>A0A0G4KJN1_VERLO</name>
<keyword evidence="2" id="KW-0813">Transport</keyword>
<evidence type="ECO:0000256" key="5">
    <source>
        <dbReference type="ARBA" id="ARBA00023065"/>
    </source>
</evidence>
<evidence type="ECO:0000256" key="2">
    <source>
        <dbReference type="ARBA" id="ARBA00022448"/>
    </source>
</evidence>
<keyword evidence="7" id="KW-0040">ANK repeat</keyword>
<comment type="subcellular location">
    <subcellularLocation>
        <location evidence="1">Membrane</location>
        <topology evidence="1">Multi-pass membrane protein</topology>
    </subcellularLocation>
</comment>
<keyword evidence="12" id="KW-1185">Reference proteome</keyword>
<evidence type="ECO:0000313" key="12">
    <source>
        <dbReference type="Proteomes" id="UP000044602"/>
    </source>
</evidence>
<evidence type="ECO:0000256" key="1">
    <source>
        <dbReference type="ARBA" id="ARBA00004141"/>
    </source>
</evidence>
<feature type="transmembrane region" description="Helical" evidence="9">
    <location>
        <begin position="752"/>
        <end position="771"/>
    </location>
</feature>
<dbReference type="InterPro" id="IPR013130">
    <property type="entry name" value="Fe3_Rdtase_TM_dom"/>
</dbReference>
<keyword evidence="5" id="KW-0406">Ion transport</keyword>
<dbReference type="InterPro" id="IPR036770">
    <property type="entry name" value="Ankyrin_rpt-contain_sf"/>
</dbReference>
<evidence type="ECO:0000256" key="9">
    <source>
        <dbReference type="SAM" id="Phobius"/>
    </source>
</evidence>
<evidence type="ECO:0000256" key="6">
    <source>
        <dbReference type="ARBA" id="ARBA00023136"/>
    </source>
</evidence>
<evidence type="ECO:0000256" key="3">
    <source>
        <dbReference type="ARBA" id="ARBA00022692"/>
    </source>
</evidence>
<evidence type="ECO:0000259" key="10">
    <source>
        <dbReference type="Pfam" id="PF01794"/>
    </source>
</evidence>
<dbReference type="PROSITE" id="PS50297">
    <property type="entry name" value="ANK_REP_REGION"/>
    <property type="match status" value="1"/>
</dbReference>
<dbReference type="GO" id="GO:0015677">
    <property type="term" value="P:copper ion import"/>
    <property type="evidence" value="ECO:0007669"/>
    <property type="project" value="TreeGrafter"/>
</dbReference>
<keyword evidence="3 9" id="KW-0812">Transmembrane</keyword>
<dbReference type="PANTHER" id="PTHR32361">
    <property type="entry name" value="FERRIC/CUPRIC REDUCTASE TRANSMEMBRANE COMPONENT"/>
    <property type="match status" value="1"/>
</dbReference>
<evidence type="ECO:0000256" key="8">
    <source>
        <dbReference type="SAM" id="MobiDB-lite"/>
    </source>
</evidence>
<keyword evidence="6 9" id="KW-0472">Membrane</keyword>
<dbReference type="AlphaFoldDB" id="A0A0G4KJN1"/>
<dbReference type="InterPro" id="IPR051410">
    <property type="entry name" value="Ferric/Cupric_Reductase"/>
</dbReference>
<dbReference type="CDD" id="cd06186">
    <property type="entry name" value="NOX_Duox_like_FAD_NADP"/>
    <property type="match status" value="1"/>
</dbReference>
<dbReference type="SFLD" id="SFLDG01168">
    <property type="entry name" value="Ferric_reductase_subgroup_(FRE"/>
    <property type="match status" value="1"/>
</dbReference>
<sequence>MTDMLRGQASKLQLYLTIIQTETAAAESASRTAEAAVQAMRGDQHTASLAQIVGMLTGLRPQTTCVDQSEIVERLARLAMEDTRTVEVDDYESIVADVQELLKATLDEKTPLQEPEKNTSWRKALAPGEFSRDVGRFRKLFAMASRLSINGGFHDTNFRELMKSTHGKCSLSSQEYTQTINLNSGAISLSFLTTKSRSSDSASETFSVTNRLSYTSFNARLTFRPHRTRCVITAMVSMIRASGFDASLPSRIVVSPIISSSSLVFQMVQKGSLGELKPLLASGQANVRSQDEDGQTLLHYAMRRRVTDPEVSRFLIDCGLDTNATPTKQKFASPLYDLLLLRTRETARDVVYANAKLLLEGGADPFLAQDTLSPVYKAIRLGRSDILRNMATKWVYLPTDFAKSRGRGLLETAIIHSKIELEDRPHIAIEILAPILDMGASVHDRSRYRSGWSCLHLAVHFAAFWGSNAERDAIIYLVRRALGLAVWLTATNAQSSGRPGHGMIGLGIPMYEPACAHACRGGSPRAAIDCGNGEEHAAGHHGGVAVTPECMATSEPWLKTVAYCIYQHCKDIDNSTLERYWQTELISRHDEPQAKWSYQESLHHVLEGDVPTEVLQEDGVLNRTVLVDEESYIATANGNTGFGNTERWHVNFNLIILLTGAGIPILCSLLRFVPFPESVVSKFYAYIIEPPVLGSSHNVPVLKNLAIAPTRGQALFLVYISVINIIGSFVMLDQKSPNSWWGSKQEEFLSLYSNRVGMLSFANLPLLILYAGRNNILLWITNWSHSTFLLLHRWVAFICMLEAVLHSAVYLDVHVRIYKDHTEIASVEYWYWGIIATLALVLIIPFSVLPLRQRLYEFFHAAHIVLAIITIVGCWYHIIWRYERQWGYEAWVLMAIGIWVFDWFVRVVRVVQNGVKTAYVTKIDDDYLRVDIPGLDSHGHVYLYFPTLNWRLWESHPFSVIGNSNLGSGSAEINTGGNSPKDSEKVSPNVHDGPVDASSSSASSRASVRHGPAGTTLYIRLQTGTTSSLAQKAGSAIGVPVLVESSYGSESLYPGDGHAQPSTAYPDLITIAGGVGITAVLPVLSNAQSLNAPLGTKKLFWGVRASSTGLVTSVQSIIAASSVSAEEKLTPVPGRNLTRWGDVDVEVTVGERFNFRALLEAELSGQAATVGTTVMVCGPAGMADEARNVVTALGRHGAVVRYVEEAFAW</sequence>
<dbReference type="GO" id="GO:0006826">
    <property type="term" value="P:iron ion transport"/>
    <property type="evidence" value="ECO:0007669"/>
    <property type="project" value="TreeGrafter"/>
</dbReference>
<feature type="transmembrane region" description="Helical" evidence="9">
    <location>
        <begin position="890"/>
        <end position="908"/>
    </location>
</feature>
<evidence type="ECO:0000256" key="7">
    <source>
        <dbReference type="PROSITE-ProRule" id="PRU00023"/>
    </source>
</evidence>
<proteinExistence type="predicted"/>
<feature type="transmembrane region" description="Helical" evidence="9">
    <location>
        <begin position="652"/>
        <end position="673"/>
    </location>
</feature>
<feature type="domain" description="Ferric oxidoreductase" evidence="10">
    <location>
        <begin position="757"/>
        <end position="874"/>
    </location>
</feature>
<accession>A0A0G4KJN1</accession>